<dbReference type="Pfam" id="PF01464">
    <property type="entry name" value="SLT"/>
    <property type="match status" value="1"/>
</dbReference>
<protein>
    <submittedName>
        <fullName evidence="3">Transglycosylase SLT domain-containing protein</fullName>
    </submittedName>
</protein>
<reference evidence="3" key="1">
    <citation type="submission" date="2023-07" db="EMBL/GenBank/DDBJ databases">
        <authorList>
            <person name="Kim M."/>
        </authorList>
    </citation>
    <scope>NUCLEOTIDE SEQUENCE</scope>
    <source>
        <strain evidence="3">BIUV-7</strain>
    </source>
</reference>
<feature type="domain" description="Transglycosylase SLT" evidence="2">
    <location>
        <begin position="4"/>
        <end position="57"/>
    </location>
</feature>
<gene>
    <name evidence="3" type="ORF">Q4F19_19320</name>
</gene>
<proteinExistence type="inferred from homology"/>
<comment type="caution">
    <text evidence="3">The sequence shown here is derived from an EMBL/GenBank/DDBJ whole genome shotgun (WGS) entry which is preliminary data.</text>
</comment>
<dbReference type="InterPro" id="IPR023346">
    <property type="entry name" value="Lysozyme-like_dom_sf"/>
</dbReference>
<dbReference type="RefSeq" id="WP_303546198.1">
    <property type="nucleotide sequence ID" value="NZ_JAUOTP010000011.1"/>
</dbReference>
<organism evidence="3 4">
    <name type="scientific">Sphingomonas natans</name>
    <dbReference type="NCBI Taxonomy" id="3063330"/>
    <lineage>
        <taxon>Bacteria</taxon>
        <taxon>Pseudomonadati</taxon>
        <taxon>Pseudomonadota</taxon>
        <taxon>Alphaproteobacteria</taxon>
        <taxon>Sphingomonadales</taxon>
        <taxon>Sphingomonadaceae</taxon>
        <taxon>Sphingomonas</taxon>
    </lineage>
</organism>
<dbReference type="EMBL" id="JAUOTP010000011">
    <property type="protein sequence ID" value="MDO6416542.1"/>
    <property type="molecule type" value="Genomic_DNA"/>
</dbReference>
<evidence type="ECO:0000313" key="4">
    <source>
        <dbReference type="Proteomes" id="UP001169764"/>
    </source>
</evidence>
<evidence type="ECO:0000313" key="3">
    <source>
        <dbReference type="EMBL" id="MDO6416542.1"/>
    </source>
</evidence>
<accession>A0ABT8YDX1</accession>
<dbReference type="SUPFAM" id="SSF53955">
    <property type="entry name" value="Lysozyme-like"/>
    <property type="match status" value="1"/>
</dbReference>
<name>A0ABT8YDX1_9SPHN</name>
<dbReference type="InterPro" id="IPR008258">
    <property type="entry name" value="Transglycosylase_SLT_dom_1"/>
</dbReference>
<sequence length="278" mass="28749">MRSAIGAAAQRTGVDFSYLLAQAKSESGLNPGAKASGSSATGLYQFLDQSWLGIVKKHGTEHGYGWAADAISAKAGGGFTVAPQYRQAVMALREQAGPASMMAASYASDNAQSLGRSIGREANSTDLYMCHFLGLGGATRFLQACNAAPNASAASVFPREAQSNRGIFYERDGSPRSLSEVYSLMGSKLAKNGADTDGDALSGASDFSVQAGDLVSAPPSTGINGFRLAVDDTVATDATATGEVSQTLAALEQGRMNVLRPTPAQARLAYLMLSMPTV</sequence>
<comment type="similarity">
    <text evidence="1">Belongs to the virb1 family.</text>
</comment>
<evidence type="ECO:0000256" key="1">
    <source>
        <dbReference type="ARBA" id="ARBA00009387"/>
    </source>
</evidence>
<keyword evidence="4" id="KW-1185">Reference proteome</keyword>
<evidence type="ECO:0000259" key="2">
    <source>
        <dbReference type="Pfam" id="PF01464"/>
    </source>
</evidence>
<dbReference type="Proteomes" id="UP001169764">
    <property type="component" value="Unassembled WGS sequence"/>
</dbReference>
<dbReference type="Gene3D" id="1.10.530.10">
    <property type="match status" value="1"/>
</dbReference>